<sequence length="356" mass="40199">MTTHSKSHYVNLKQLDTLLSTVHTTNALQQLLFIQDSYFNPVYSGNYAFDAHNSVVDLSTYVAGLTRQLFANCLPEVFPYSVYKQGDKLSASFNAPVDVVDAVRQDVEVKVQQLNAIAGTQAVDVNTLLNEALAQSDDLIPYCRRVSLDGFWKFCTVVAALQPDISDNADEIALAVSSTFADLSEESLGFDPEILSDAGNIRFLFSLARKIFYYYNCSYEDFKRAMLNLVAEFTAVEYDIDDVDPQLFNNEPIVYNLVSAEIIEQHALENGIIITDFYDYGKQNQSWMLDRVTPEFPDYINEDDIEEAIDMEEDKTQDNANTATSQTLDFLNNLSPEDRMSLLQLLANKMTNETKE</sequence>
<dbReference type="RefSeq" id="WP_119530057.1">
    <property type="nucleotide sequence ID" value="NZ_JBHSSP010000022.1"/>
</dbReference>
<evidence type="ECO:0000313" key="1">
    <source>
        <dbReference type="EMBL" id="RIY40437.1"/>
    </source>
</evidence>
<comment type="caution">
    <text evidence="1">The sequence shown here is derived from an EMBL/GenBank/DDBJ whole genome shotgun (WGS) entry which is preliminary data.</text>
</comment>
<reference evidence="1 2" key="1">
    <citation type="submission" date="2017-08" db="EMBL/GenBank/DDBJ databases">
        <title>Reclassification of Bisgaard taxon 37 and 44.</title>
        <authorList>
            <person name="Christensen H."/>
        </authorList>
    </citation>
    <scope>NUCLEOTIDE SEQUENCE [LARGE SCALE GENOMIC DNA]</scope>
    <source>
        <strain evidence="1 2">111</strain>
    </source>
</reference>
<proteinExistence type="predicted"/>
<dbReference type="EMBL" id="NRJG01000010">
    <property type="protein sequence ID" value="RIY40437.1"/>
    <property type="molecule type" value="Genomic_DNA"/>
</dbReference>
<organism evidence="1 2">
    <name type="scientific">Psittacicella hinzii</name>
    <dbReference type="NCBI Taxonomy" id="2028575"/>
    <lineage>
        <taxon>Bacteria</taxon>
        <taxon>Pseudomonadati</taxon>
        <taxon>Pseudomonadota</taxon>
        <taxon>Gammaproteobacteria</taxon>
        <taxon>Pasteurellales</taxon>
        <taxon>Psittacicellaceae</taxon>
        <taxon>Psittacicella</taxon>
    </lineage>
</organism>
<protein>
    <submittedName>
        <fullName evidence="1">Uncharacterized protein</fullName>
    </submittedName>
</protein>
<dbReference type="AlphaFoldDB" id="A0A3A1YWK5"/>
<name>A0A3A1YWK5_9GAMM</name>
<gene>
    <name evidence="1" type="ORF">CKF58_00615</name>
</gene>
<accession>A0A3A1YWK5</accession>
<evidence type="ECO:0000313" key="2">
    <source>
        <dbReference type="Proteomes" id="UP000265916"/>
    </source>
</evidence>
<dbReference type="Proteomes" id="UP000265916">
    <property type="component" value="Unassembled WGS sequence"/>
</dbReference>
<keyword evidence="2" id="KW-1185">Reference proteome</keyword>